<sequence>MSMVDLTYVLRQDTAPLFGLSAGTSRTESSFTAVRHSTNVMTPFADKDLKSIPRITATTKFLYLFYHVGPNMFFIFFYKGIPVPPLIEKNPL</sequence>
<feature type="transmembrane region" description="Helical" evidence="1">
    <location>
        <begin position="61"/>
        <end position="81"/>
    </location>
</feature>
<keyword evidence="1" id="KW-1133">Transmembrane helix</keyword>
<evidence type="ECO:0000313" key="3">
    <source>
        <dbReference type="Proteomes" id="UP000615455"/>
    </source>
</evidence>
<keyword evidence="3" id="KW-1185">Reference proteome</keyword>
<proteinExistence type="predicted"/>
<dbReference type="Proteomes" id="UP000615455">
    <property type="component" value="Unassembled WGS sequence"/>
</dbReference>
<name>A0ABQ1FFP3_9BACL</name>
<dbReference type="EMBL" id="BMHE01000061">
    <property type="protein sequence ID" value="GGA10933.1"/>
    <property type="molecule type" value="Genomic_DNA"/>
</dbReference>
<evidence type="ECO:0000313" key="2">
    <source>
        <dbReference type="EMBL" id="GGA10933.1"/>
    </source>
</evidence>
<protein>
    <submittedName>
        <fullName evidence="2">Uncharacterized protein</fullName>
    </submittedName>
</protein>
<evidence type="ECO:0000256" key="1">
    <source>
        <dbReference type="SAM" id="Phobius"/>
    </source>
</evidence>
<accession>A0ABQ1FFP3</accession>
<keyword evidence="1" id="KW-0812">Transmembrane</keyword>
<organism evidence="2 3">
    <name type="scientific">Paenibacillus marchantiophytorum</name>
    <dbReference type="NCBI Taxonomy" id="1619310"/>
    <lineage>
        <taxon>Bacteria</taxon>
        <taxon>Bacillati</taxon>
        <taxon>Bacillota</taxon>
        <taxon>Bacilli</taxon>
        <taxon>Bacillales</taxon>
        <taxon>Paenibacillaceae</taxon>
        <taxon>Paenibacillus</taxon>
    </lineage>
</organism>
<keyword evidence="1" id="KW-0472">Membrane</keyword>
<gene>
    <name evidence="2" type="ORF">GCM10008018_65260</name>
</gene>
<reference evidence="3" key="1">
    <citation type="journal article" date="2019" name="Int. J. Syst. Evol. Microbiol.">
        <title>The Global Catalogue of Microorganisms (GCM) 10K type strain sequencing project: providing services to taxonomists for standard genome sequencing and annotation.</title>
        <authorList>
            <consortium name="The Broad Institute Genomics Platform"/>
            <consortium name="The Broad Institute Genome Sequencing Center for Infectious Disease"/>
            <person name="Wu L."/>
            <person name="Ma J."/>
        </authorList>
    </citation>
    <scope>NUCLEOTIDE SEQUENCE [LARGE SCALE GENOMIC DNA]</scope>
    <source>
        <strain evidence="3">CGMCC 1.15043</strain>
    </source>
</reference>
<comment type="caution">
    <text evidence="2">The sequence shown here is derived from an EMBL/GenBank/DDBJ whole genome shotgun (WGS) entry which is preliminary data.</text>
</comment>